<dbReference type="RefSeq" id="WP_151561032.1">
    <property type="nucleotide sequence ID" value="NZ_WBMT01000007.1"/>
</dbReference>
<dbReference type="SUPFAM" id="SSF54001">
    <property type="entry name" value="Cysteine proteinases"/>
    <property type="match status" value="1"/>
</dbReference>
<accession>A0A6H9YS77</accession>
<evidence type="ECO:0000313" key="2">
    <source>
        <dbReference type="EMBL" id="KAB2348303.1"/>
    </source>
</evidence>
<comment type="caution">
    <text evidence="2">The sequence shown here is derived from an EMBL/GenBank/DDBJ whole genome shotgun (WGS) entry which is preliminary data.</text>
</comment>
<feature type="domain" description="Transglutaminase-like" evidence="1">
    <location>
        <begin position="90"/>
        <end position="149"/>
    </location>
</feature>
<dbReference type="InterPro" id="IPR002931">
    <property type="entry name" value="Transglutaminase-like"/>
</dbReference>
<protein>
    <submittedName>
        <fullName evidence="2">Transglutaminase domain-containing protein</fullName>
    </submittedName>
</protein>
<evidence type="ECO:0000313" key="3">
    <source>
        <dbReference type="Proteomes" id="UP000468735"/>
    </source>
</evidence>
<dbReference type="AlphaFoldDB" id="A0A6H9YS77"/>
<evidence type="ECO:0000259" key="1">
    <source>
        <dbReference type="Pfam" id="PF01841"/>
    </source>
</evidence>
<dbReference type="EMBL" id="WBMT01000007">
    <property type="protein sequence ID" value="KAB2348303.1"/>
    <property type="molecule type" value="Genomic_DNA"/>
</dbReference>
<dbReference type="OrthoDB" id="148799at2"/>
<dbReference type="Proteomes" id="UP000468735">
    <property type="component" value="Unassembled WGS sequence"/>
</dbReference>
<dbReference type="Gene3D" id="3.10.620.30">
    <property type="match status" value="1"/>
</dbReference>
<proteinExistence type="predicted"/>
<reference evidence="2 3" key="1">
    <citation type="submission" date="2019-09" db="EMBL/GenBank/DDBJ databases">
        <title>Actinomadura physcomitrii sp. nov., a novel actinomycete isolated from moss [Physcomitrium sphaericum (Ludw) Fuernr].</title>
        <authorList>
            <person name="Zhuang X."/>
            <person name="Liu C."/>
        </authorList>
    </citation>
    <scope>NUCLEOTIDE SEQUENCE [LARGE SCALE GENOMIC DNA]</scope>
    <source>
        <strain evidence="2 3">HMC1</strain>
    </source>
</reference>
<keyword evidence="3" id="KW-1185">Reference proteome</keyword>
<dbReference type="InterPro" id="IPR038765">
    <property type="entry name" value="Papain-like_cys_pep_sf"/>
</dbReference>
<dbReference type="Pfam" id="PF01841">
    <property type="entry name" value="Transglut_core"/>
    <property type="match status" value="1"/>
</dbReference>
<gene>
    <name evidence="2" type="ORF">F8566_15955</name>
</gene>
<name>A0A6H9YS77_9ACTN</name>
<sequence length="298" mass="33468">MIDFYSSQSTFTDPGELGAWIDGVPGDLEGVRRAAAQLVFHYWAHGDITEHGFAPERRAEINLRYADVMLRRARELNSAPPPADRVPTEQLVGCCRDNTVLFLTLARHHGIPARGRVGFAGYLVPGLFIDHMIPEVWDAVEGRWRLVEPEFPDGYTPPGEDTPLDLTDVPRDRFLAGSEAWELCRAGKIDPERVSVGPGFDLPFLKSWPYLVHNLVFDLAALNKVEMLLWDGWGMIDTTDAPDEATFERMDRLAALVNDPAVTLDRIQAAYDDPDLRVPPVVSSYPPPDNQRIQVRLR</sequence>
<organism evidence="2 3">
    <name type="scientific">Actinomadura rudentiformis</name>
    <dbReference type="NCBI Taxonomy" id="359158"/>
    <lineage>
        <taxon>Bacteria</taxon>
        <taxon>Bacillati</taxon>
        <taxon>Actinomycetota</taxon>
        <taxon>Actinomycetes</taxon>
        <taxon>Streptosporangiales</taxon>
        <taxon>Thermomonosporaceae</taxon>
        <taxon>Actinomadura</taxon>
    </lineage>
</organism>